<sequence>MKSLVILVSTLRLALNMARVSGIYLEEYSCCDLSNFRAPTRKLDILPHHPPWLDYMLADIATITALNSMTSAALTISTWSTRLFRNELEKSQRGREPGTHTLYTIKSTKLSAFIDTNYGSWMLNRTRVHMLIVTIDSDHRLVLASIKIPNLYKIFTGCTPASRNTRALKFDLPLLNDADICNLFQDHISASLSAISDTDNVEWPAILDRITTAANEILRPQPQAPRQSIYDADIARLSHEQKELRLAITACNYPIDLLLLRSRRLLWLRAICARRKQ</sequence>
<dbReference type="HOGENOM" id="CLU_1006179_0_0_1"/>
<keyword evidence="1" id="KW-0732">Signal</keyword>
<proteinExistence type="predicted"/>
<protein>
    <submittedName>
        <fullName evidence="2">AlNc14C376G11178 protein</fullName>
    </submittedName>
</protein>
<reference evidence="2" key="1">
    <citation type="journal article" date="2011" name="PLoS Biol.">
        <title>Gene gain and loss during evolution of obligate parasitism in the white rust pathogen of Arabidopsis thaliana.</title>
        <authorList>
            <person name="Kemen E."/>
            <person name="Gardiner A."/>
            <person name="Schultz-Larsen T."/>
            <person name="Kemen A.C."/>
            <person name="Balmuth A.L."/>
            <person name="Robert-Seilaniantz A."/>
            <person name="Bailey K."/>
            <person name="Holub E."/>
            <person name="Studholme D.J."/>
            <person name="Maclean D."/>
            <person name="Jones J.D."/>
        </authorList>
    </citation>
    <scope>NUCLEOTIDE SEQUENCE</scope>
</reference>
<name>F0WYB9_9STRA</name>
<organism evidence="2">
    <name type="scientific">Albugo laibachii Nc14</name>
    <dbReference type="NCBI Taxonomy" id="890382"/>
    <lineage>
        <taxon>Eukaryota</taxon>
        <taxon>Sar</taxon>
        <taxon>Stramenopiles</taxon>
        <taxon>Oomycota</taxon>
        <taxon>Peronosporomycetes</taxon>
        <taxon>Albuginales</taxon>
        <taxon>Albuginaceae</taxon>
        <taxon>Albugo</taxon>
    </lineage>
</organism>
<dbReference type="EMBL" id="FR824420">
    <property type="protein sequence ID" value="CCA26471.1"/>
    <property type="molecule type" value="Genomic_DNA"/>
</dbReference>
<feature type="chain" id="PRO_5003263656" evidence="1">
    <location>
        <begin position="23"/>
        <end position="277"/>
    </location>
</feature>
<feature type="signal peptide" evidence="1">
    <location>
        <begin position="1"/>
        <end position="22"/>
    </location>
</feature>
<evidence type="ECO:0000313" key="2">
    <source>
        <dbReference type="EMBL" id="CCA26471.1"/>
    </source>
</evidence>
<reference evidence="2" key="2">
    <citation type="submission" date="2011-02" db="EMBL/GenBank/DDBJ databases">
        <authorList>
            <person name="MacLean D."/>
        </authorList>
    </citation>
    <scope>NUCLEOTIDE SEQUENCE</scope>
</reference>
<gene>
    <name evidence="2" type="primary">AlNc14C376G11178</name>
    <name evidence="2" type="ORF">ALNC14_126150</name>
</gene>
<accession>F0WYB9</accession>
<dbReference type="AlphaFoldDB" id="F0WYB9"/>
<evidence type="ECO:0000256" key="1">
    <source>
        <dbReference type="SAM" id="SignalP"/>
    </source>
</evidence>